<evidence type="ECO:0000313" key="1">
    <source>
        <dbReference type="EMBL" id="KPB00676.1"/>
    </source>
</evidence>
<evidence type="ECO:0000313" key="2">
    <source>
        <dbReference type="Proteomes" id="UP000038011"/>
    </source>
</evidence>
<dbReference type="AlphaFoldDB" id="A0A0M9GM52"/>
<dbReference type="Proteomes" id="UP000038011">
    <property type="component" value="Unassembled WGS sequence"/>
</dbReference>
<dbReference type="PATRIC" id="fig|1514904.3.peg.1401"/>
<protein>
    <submittedName>
        <fullName evidence="1">Uncharacterized protein</fullName>
    </submittedName>
</protein>
<gene>
    <name evidence="1" type="ORF">SU32_12745</name>
</gene>
<reference evidence="1 2" key="1">
    <citation type="submission" date="2015-01" db="EMBL/GenBank/DDBJ databases">
        <title>Ahrensia donghaiensis sp. nov., a novel dimethylsulphoniopropionate-cleavage bacterium isolated from seawater and emended descriptions of the genus Ahrensia and Ahrensia kielensis.</title>
        <authorList>
            <person name="Liu J."/>
        </authorList>
    </citation>
    <scope>NUCLEOTIDE SEQUENCE [LARGE SCALE GENOMIC DNA]</scope>
    <source>
        <strain evidence="1 2">LZD062</strain>
    </source>
</reference>
<dbReference type="RefSeq" id="WP_053999754.1">
    <property type="nucleotide sequence ID" value="NZ_JXMU01000018.1"/>
</dbReference>
<keyword evidence="2" id="KW-1185">Reference proteome</keyword>
<comment type="caution">
    <text evidence="1">The sequence shown here is derived from an EMBL/GenBank/DDBJ whole genome shotgun (WGS) entry which is preliminary data.</text>
</comment>
<organism evidence="1 2">
    <name type="scientific">Ahrensia marina</name>
    <dbReference type="NCBI Taxonomy" id="1514904"/>
    <lineage>
        <taxon>Bacteria</taxon>
        <taxon>Pseudomonadati</taxon>
        <taxon>Pseudomonadota</taxon>
        <taxon>Alphaproteobacteria</taxon>
        <taxon>Hyphomicrobiales</taxon>
        <taxon>Ahrensiaceae</taxon>
        <taxon>Ahrensia</taxon>
    </lineage>
</organism>
<dbReference type="OrthoDB" id="276808at2"/>
<name>A0A0M9GM52_9HYPH</name>
<sequence>MPTELNREAILDDFAMEEQLAPETLRNYIQKYPMFAVELTDLYHELLLVDLSAATDGIQLETKSAIQPAQQDAVLVANALSGGNLRSLAEKLELPRDYIAGFRDRKFRLGSIPGTLLTNLAKSASVSVHQLIAYFHAPPGIGTQMSYKADGKPQGSSELEYDDFVQGLGLNEAEREALKRLSVSDGSD</sequence>
<dbReference type="STRING" id="1514904.SU32_12745"/>
<proteinExistence type="predicted"/>
<accession>A0A0M9GM52</accession>
<dbReference type="EMBL" id="JXMU01000018">
    <property type="protein sequence ID" value="KPB00676.1"/>
    <property type="molecule type" value="Genomic_DNA"/>
</dbReference>